<accession>A0ABM8VLD5</accession>
<dbReference type="PROSITE" id="PS51257">
    <property type="entry name" value="PROKAR_LIPOPROTEIN"/>
    <property type="match status" value="1"/>
</dbReference>
<dbReference type="Proteomes" id="UP000730618">
    <property type="component" value="Unassembled WGS sequence"/>
</dbReference>
<dbReference type="EMBL" id="CAJVCE010000012">
    <property type="protein sequence ID" value="CAG7648467.1"/>
    <property type="molecule type" value="Genomic_DNA"/>
</dbReference>
<dbReference type="RefSeq" id="WP_218100505.1">
    <property type="nucleotide sequence ID" value="NZ_CAJVCE010000012.1"/>
</dbReference>
<comment type="caution">
    <text evidence="3">The sequence shown here is derived from an EMBL/GenBank/DDBJ whole genome shotgun (WGS) entry which is preliminary data.</text>
</comment>
<evidence type="ECO:0000313" key="4">
    <source>
        <dbReference type="Proteomes" id="UP000730618"/>
    </source>
</evidence>
<evidence type="ECO:0000256" key="1">
    <source>
        <dbReference type="SAM" id="MobiDB-lite"/>
    </source>
</evidence>
<feature type="signal peptide" evidence="2">
    <location>
        <begin position="1"/>
        <end position="26"/>
    </location>
</feature>
<feature type="region of interest" description="Disordered" evidence="1">
    <location>
        <begin position="28"/>
        <end position="52"/>
    </location>
</feature>
<name>A0ABM8VLD5_9BACL</name>
<gene>
    <name evidence="3" type="ORF">PAECIP111802_04218</name>
</gene>
<feature type="chain" id="PRO_5045193006" evidence="2">
    <location>
        <begin position="27"/>
        <end position="209"/>
    </location>
</feature>
<organism evidence="3 4">
    <name type="scientific">Paenibacillus allorhizosphaerae</name>
    <dbReference type="NCBI Taxonomy" id="2849866"/>
    <lineage>
        <taxon>Bacteria</taxon>
        <taxon>Bacillati</taxon>
        <taxon>Bacillota</taxon>
        <taxon>Bacilli</taxon>
        <taxon>Bacillales</taxon>
        <taxon>Paenibacillaceae</taxon>
        <taxon>Paenibacillus</taxon>
    </lineage>
</organism>
<evidence type="ECO:0000256" key="2">
    <source>
        <dbReference type="SAM" id="SignalP"/>
    </source>
</evidence>
<evidence type="ECO:0000313" key="3">
    <source>
        <dbReference type="EMBL" id="CAG7648467.1"/>
    </source>
</evidence>
<reference evidence="3 4" key="1">
    <citation type="submission" date="2021-06" db="EMBL/GenBank/DDBJ databases">
        <authorList>
            <person name="Criscuolo A."/>
        </authorList>
    </citation>
    <scope>NUCLEOTIDE SEQUENCE [LARGE SCALE GENOMIC DNA]</scope>
    <source>
        <strain evidence="4">CIP 111802</strain>
    </source>
</reference>
<keyword evidence="4" id="KW-1185">Reference proteome</keyword>
<proteinExistence type="predicted"/>
<feature type="compositionally biased region" description="Polar residues" evidence="1">
    <location>
        <begin position="28"/>
        <end position="42"/>
    </location>
</feature>
<protein>
    <submittedName>
        <fullName evidence="3">Uncharacterized protein</fullName>
    </submittedName>
</protein>
<feature type="compositionally biased region" description="Basic and acidic residues" evidence="1">
    <location>
        <begin position="142"/>
        <end position="169"/>
    </location>
</feature>
<sequence>MSKCITLTAYCSILIVISGCGTAGHASSTPDVSSAQAATSPNKPADVQKRRPDGDLLSLNERQMVLFFKDLLQIDRKEGLGFTRDQAEEMLPLVRKNSISGELTQSDQAKIVEMLTTEQKHYYDEIIKRLPRLGMNPPPPPPHEHISPEELERKIEEFERRRRAERGQEAESAADNTGGRDNKEGSLAPNGGKSVEKMLIELLESKLAP</sequence>
<keyword evidence="2" id="KW-0732">Signal</keyword>
<feature type="region of interest" description="Disordered" evidence="1">
    <location>
        <begin position="134"/>
        <end position="195"/>
    </location>
</feature>